<reference evidence="3 4" key="1">
    <citation type="submission" date="2020-07" db="EMBL/GenBank/DDBJ databases">
        <authorList>
            <person name="Li M."/>
        </authorList>
    </citation>
    <scope>NUCLEOTIDE SEQUENCE [LARGE SCALE GENOMIC DNA]</scope>
    <source>
        <strain evidence="3 4">DSM 23284</strain>
    </source>
</reference>
<sequence length="277" mass="29749">MPADVGELLPRAAAANAQGAAIFMRLGPSARDGHPGTVMLDDLNAEAATRIELDGFQPALTVETSPGNFQIWIRLIAAGELPYPVVRVAIKRLAELYGGDPRAVSPMQPGRLPGFTNRKPKHRQADGHFPFVRLVDASGCIAAAGTNLVDEIKANLPAQRGRAQGAASETPPVAAVSSRPPAMEDFDALDRIRQAQEERIRAEAKRGSRPMDAFSASEIDFAAVVVALCEGVPRPMLEAWLRMRRPEKAAGYAALTVQNADRYLEDQTSTPQPSGRP</sequence>
<evidence type="ECO:0000256" key="1">
    <source>
        <dbReference type="SAM" id="MobiDB-lite"/>
    </source>
</evidence>
<feature type="domain" description="RepB-like DNA primase" evidence="2">
    <location>
        <begin position="37"/>
        <end position="158"/>
    </location>
</feature>
<reference evidence="3 4" key="2">
    <citation type="submission" date="2020-08" db="EMBL/GenBank/DDBJ databases">
        <title>Stappia taiwanensis sp. nov., isolated from a coastal thermal spring.</title>
        <authorList>
            <person name="Kampfer P."/>
        </authorList>
    </citation>
    <scope>NUCLEOTIDE SEQUENCE [LARGE SCALE GENOMIC DNA]</scope>
    <source>
        <strain evidence="3 4">DSM 23284</strain>
    </source>
</reference>
<dbReference type="Proteomes" id="UP000559404">
    <property type="component" value="Unassembled WGS sequence"/>
</dbReference>
<dbReference type="AlphaFoldDB" id="A0A838Y183"/>
<evidence type="ECO:0000259" key="2">
    <source>
        <dbReference type="Pfam" id="PF16793"/>
    </source>
</evidence>
<dbReference type="EMBL" id="JACEON010000014">
    <property type="protein sequence ID" value="MBA4612984.1"/>
    <property type="molecule type" value="Genomic_DNA"/>
</dbReference>
<evidence type="ECO:0000313" key="3">
    <source>
        <dbReference type="EMBL" id="MBA4612984.1"/>
    </source>
</evidence>
<gene>
    <name evidence="3" type="ORF">H1W37_15080</name>
</gene>
<accession>A0A838Y183</accession>
<organism evidence="3 4">
    <name type="scientific">Stappia taiwanensis</name>
    <dbReference type="NCBI Taxonomy" id="992267"/>
    <lineage>
        <taxon>Bacteria</taxon>
        <taxon>Pseudomonadati</taxon>
        <taxon>Pseudomonadota</taxon>
        <taxon>Alphaproteobacteria</taxon>
        <taxon>Hyphomicrobiales</taxon>
        <taxon>Stappiaceae</taxon>
        <taxon>Stappia</taxon>
    </lineage>
</organism>
<dbReference type="Gene3D" id="3.30.70.1790">
    <property type="entry name" value="RepB DNA-primase, N-terminal domain"/>
    <property type="match status" value="1"/>
</dbReference>
<feature type="region of interest" description="Disordered" evidence="1">
    <location>
        <begin position="160"/>
        <end position="179"/>
    </location>
</feature>
<protein>
    <recommendedName>
        <fullName evidence="2">RepB-like DNA primase domain-containing protein</fullName>
    </recommendedName>
</protein>
<keyword evidence="4" id="KW-1185">Reference proteome</keyword>
<dbReference type="InterPro" id="IPR039459">
    <property type="entry name" value="RepB-like_DNA_primase_dom"/>
</dbReference>
<comment type="caution">
    <text evidence="3">The sequence shown here is derived from an EMBL/GenBank/DDBJ whole genome shotgun (WGS) entry which is preliminary data.</text>
</comment>
<dbReference type="Pfam" id="PF16793">
    <property type="entry name" value="RepB_primase"/>
    <property type="match status" value="1"/>
</dbReference>
<name>A0A838Y183_9HYPH</name>
<proteinExistence type="predicted"/>
<evidence type="ECO:0000313" key="4">
    <source>
        <dbReference type="Proteomes" id="UP000559404"/>
    </source>
</evidence>